<dbReference type="InParanoid" id="Q6CJ99"/>
<dbReference type="CDD" id="cd04666">
    <property type="entry name" value="NUDIX_DIPP2_like_Nudt4"/>
    <property type="match status" value="1"/>
</dbReference>
<evidence type="ECO:0000256" key="4">
    <source>
        <dbReference type="ARBA" id="ARBA00022842"/>
    </source>
</evidence>
<name>Q6CJ99_KLULA</name>
<evidence type="ECO:0000256" key="2">
    <source>
        <dbReference type="ARBA" id="ARBA00022723"/>
    </source>
</evidence>
<dbReference type="GO" id="GO:0034432">
    <property type="term" value="F:bis(5'-adenosyl)-pentaphosphatase activity"/>
    <property type="evidence" value="ECO:0007669"/>
    <property type="project" value="TreeGrafter"/>
</dbReference>
<dbReference type="InterPro" id="IPR047198">
    <property type="entry name" value="DDP-like_NUDIX"/>
</dbReference>
<dbReference type="GO" id="GO:1901907">
    <property type="term" value="P:diadenosine pentaphosphate catabolic process"/>
    <property type="evidence" value="ECO:0007669"/>
    <property type="project" value="TreeGrafter"/>
</dbReference>
<dbReference type="Pfam" id="PF00293">
    <property type="entry name" value="NUDIX"/>
    <property type="match status" value="1"/>
</dbReference>
<dbReference type="SUPFAM" id="SSF55811">
    <property type="entry name" value="Nudix"/>
    <property type="match status" value="1"/>
</dbReference>
<dbReference type="FunFam" id="3.90.79.10:FF:000066">
    <property type="entry name" value="DDP1p Polyphosphate phosphatase"/>
    <property type="match status" value="1"/>
</dbReference>
<dbReference type="OMA" id="EDQWPEM"/>
<dbReference type="InterPro" id="IPR015797">
    <property type="entry name" value="NUDIX_hydrolase-like_dom_sf"/>
</dbReference>
<evidence type="ECO:0000256" key="1">
    <source>
        <dbReference type="ARBA" id="ARBA00001946"/>
    </source>
</evidence>
<dbReference type="PANTHER" id="PTHR12629:SF0">
    <property type="entry name" value="DIPHOSPHOINOSITOL-POLYPHOSPHATE DIPHOSPHATASE"/>
    <property type="match status" value="1"/>
</dbReference>
<evidence type="ECO:0000256" key="3">
    <source>
        <dbReference type="ARBA" id="ARBA00022801"/>
    </source>
</evidence>
<dbReference type="AlphaFoldDB" id="Q6CJ99"/>
<dbReference type="GO" id="GO:0005634">
    <property type="term" value="C:nucleus"/>
    <property type="evidence" value="ECO:0007669"/>
    <property type="project" value="TreeGrafter"/>
</dbReference>
<dbReference type="PROSITE" id="PS51462">
    <property type="entry name" value="NUDIX"/>
    <property type="match status" value="1"/>
</dbReference>
<dbReference type="Gene3D" id="3.90.79.10">
    <property type="entry name" value="Nucleoside Triphosphate Pyrophosphohydrolase"/>
    <property type="match status" value="1"/>
</dbReference>
<dbReference type="GO" id="GO:0008486">
    <property type="term" value="F:diphosphoinositol-polyphosphate diphosphatase activity"/>
    <property type="evidence" value="ECO:0007669"/>
    <property type="project" value="TreeGrafter"/>
</dbReference>
<dbReference type="KEGG" id="kla:KLLA0_F20273g"/>
<dbReference type="EMBL" id="CR382126">
    <property type="protein sequence ID" value="CAG98698.1"/>
    <property type="molecule type" value="Genomic_DNA"/>
</dbReference>
<dbReference type="PaxDb" id="284590-Q6CJ99"/>
<comment type="cofactor">
    <cofactor evidence="1">
        <name>Mg(2+)</name>
        <dbReference type="ChEBI" id="CHEBI:18420"/>
    </cofactor>
</comment>
<dbReference type="STRING" id="284590.Q6CJ99"/>
<protein>
    <submittedName>
        <fullName evidence="6">KLLA0F20273p</fullName>
    </submittedName>
</protein>
<dbReference type="GO" id="GO:1901911">
    <property type="term" value="P:adenosine 5'-(hexahydrogen pentaphosphate) catabolic process"/>
    <property type="evidence" value="ECO:0007669"/>
    <property type="project" value="TreeGrafter"/>
</dbReference>
<keyword evidence="2" id="KW-0479">Metal-binding</keyword>
<sequence>MSDFIKTDTSRVGRENQLYSSVTGARLVAGCIILDESRENVLMVQSSAHKKRWVLPKGGIESDEPDFESAARRETWEEAGATGDIVKALGSIEDMRPPKDWNPDLEAFESSNDETVNKWPPRSEFHFFEMINVKLEDNYPEVKTRNRQWFSYEQAKENLTRAKRPELIEALNRSSIKKS</sequence>
<dbReference type="HOGENOM" id="CLU_037162_5_3_1"/>
<dbReference type="InterPro" id="IPR000086">
    <property type="entry name" value="NUDIX_hydrolase_dom"/>
</dbReference>
<evidence type="ECO:0000259" key="5">
    <source>
        <dbReference type="PROSITE" id="PS51462"/>
    </source>
</evidence>
<accession>Q6CJ99</accession>
<dbReference type="PANTHER" id="PTHR12629">
    <property type="entry name" value="DIPHOSPHOINOSITOL POLYPHOSPHATE PHOSPHOHYDROLASE"/>
    <property type="match status" value="1"/>
</dbReference>
<dbReference type="GO" id="GO:1901909">
    <property type="term" value="P:diadenosine hexaphosphate catabolic process"/>
    <property type="evidence" value="ECO:0007669"/>
    <property type="project" value="TreeGrafter"/>
</dbReference>
<dbReference type="GO" id="GO:0034431">
    <property type="term" value="F:bis(5'-adenosyl)-hexaphosphatase activity"/>
    <property type="evidence" value="ECO:0007669"/>
    <property type="project" value="TreeGrafter"/>
</dbReference>
<dbReference type="GO" id="GO:0071543">
    <property type="term" value="P:diphosphoinositol polyphosphate metabolic process"/>
    <property type="evidence" value="ECO:0007669"/>
    <property type="project" value="TreeGrafter"/>
</dbReference>
<dbReference type="GO" id="GO:0046872">
    <property type="term" value="F:metal ion binding"/>
    <property type="evidence" value="ECO:0007669"/>
    <property type="project" value="UniProtKB-KW"/>
</dbReference>
<dbReference type="Proteomes" id="UP000000598">
    <property type="component" value="Chromosome F"/>
</dbReference>
<organism evidence="6 7">
    <name type="scientific">Kluyveromyces lactis (strain ATCC 8585 / CBS 2359 / DSM 70799 / NBRC 1267 / NRRL Y-1140 / WM37)</name>
    <name type="common">Yeast</name>
    <name type="synonym">Candida sphaerica</name>
    <dbReference type="NCBI Taxonomy" id="284590"/>
    <lineage>
        <taxon>Eukaryota</taxon>
        <taxon>Fungi</taxon>
        <taxon>Dikarya</taxon>
        <taxon>Ascomycota</taxon>
        <taxon>Saccharomycotina</taxon>
        <taxon>Saccharomycetes</taxon>
        <taxon>Saccharomycetales</taxon>
        <taxon>Saccharomycetaceae</taxon>
        <taxon>Kluyveromyces</taxon>
    </lineage>
</organism>
<dbReference type="GO" id="GO:0005737">
    <property type="term" value="C:cytoplasm"/>
    <property type="evidence" value="ECO:0007669"/>
    <property type="project" value="TreeGrafter"/>
</dbReference>
<feature type="domain" description="Nudix hydrolase" evidence="5">
    <location>
        <begin position="24"/>
        <end position="172"/>
    </location>
</feature>
<reference evidence="6 7" key="1">
    <citation type="journal article" date="2004" name="Nature">
        <title>Genome evolution in yeasts.</title>
        <authorList>
            <consortium name="Genolevures"/>
            <person name="Dujon B."/>
            <person name="Sherman D."/>
            <person name="Fischer G."/>
            <person name="Durrens P."/>
            <person name="Casaregola S."/>
            <person name="Lafontaine I."/>
            <person name="de Montigny J."/>
            <person name="Marck C."/>
            <person name="Neuveglise C."/>
            <person name="Talla E."/>
            <person name="Goffard N."/>
            <person name="Frangeul L."/>
            <person name="Aigle M."/>
            <person name="Anthouard V."/>
            <person name="Babour A."/>
            <person name="Barbe V."/>
            <person name="Barnay S."/>
            <person name="Blanchin S."/>
            <person name="Beckerich J.M."/>
            <person name="Beyne E."/>
            <person name="Bleykasten C."/>
            <person name="Boisrame A."/>
            <person name="Boyer J."/>
            <person name="Cattolico L."/>
            <person name="Confanioleri F."/>
            <person name="de Daruvar A."/>
            <person name="Despons L."/>
            <person name="Fabre E."/>
            <person name="Fairhead C."/>
            <person name="Ferry-Dumazet H."/>
            <person name="Groppi A."/>
            <person name="Hantraye F."/>
            <person name="Hennequin C."/>
            <person name="Jauniaux N."/>
            <person name="Joyet P."/>
            <person name="Kachouri R."/>
            <person name="Kerrest A."/>
            <person name="Koszul R."/>
            <person name="Lemaire M."/>
            <person name="Lesur I."/>
            <person name="Ma L."/>
            <person name="Muller H."/>
            <person name="Nicaud J.M."/>
            <person name="Nikolski M."/>
            <person name="Oztas S."/>
            <person name="Ozier-Kalogeropoulos O."/>
            <person name="Pellenz S."/>
            <person name="Potier S."/>
            <person name="Richard G.F."/>
            <person name="Straub M.L."/>
            <person name="Suleau A."/>
            <person name="Swennene D."/>
            <person name="Tekaia F."/>
            <person name="Wesolowski-Louvel M."/>
            <person name="Westhof E."/>
            <person name="Wirth B."/>
            <person name="Zeniou-Meyer M."/>
            <person name="Zivanovic I."/>
            <person name="Bolotin-Fukuhara M."/>
            <person name="Thierry A."/>
            <person name="Bouchier C."/>
            <person name="Caudron B."/>
            <person name="Scarpelli C."/>
            <person name="Gaillardin C."/>
            <person name="Weissenbach J."/>
            <person name="Wincker P."/>
            <person name="Souciet J.L."/>
        </authorList>
    </citation>
    <scope>NUCLEOTIDE SEQUENCE [LARGE SCALE GENOMIC DNA]</scope>
    <source>
        <strain evidence="7">ATCC 8585 / CBS 2359 / DSM 70799 / NBRC 1267 / NRRL Y-1140 / WM37</strain>
    </source>
</reference>
<gene>
    <name evidence="6" type="ORF">KLLA0_F20273g</name>
</gene>
<dbReference type="FunCoup" id="Q6CJ99">
    <property type="interactions" value="253"/>
</dbReference>
<keyword evidence="4" id="KW-0460">Magnesium</keyword>
<evidence type="ECO:0000313" key="7">
    <source>
        <dbReference type="Proteomes" id="UP000000598"/>
    </source>
</evidence>
<evidence type="ECO:0000313" key="6">
    <source>
        <dbReference type="EMBL" id="CAG98698.1"/>
    </source>
</evidence>
<keyword evidence="3" id="KW-0378">Hydrolase</keyword>
<proteinExistence type="predicted"/>
<dbReference type="GO" id="GO:0000298">
    <property type="term" value="F:endopolyphosphatase activity"/>
    <property type="evidence" value="ECO:0007669"/>
    <property type="project" value="TreeGrafter"/>
</dbReference>
<dbReference type="eggNOG" id="KOG2839">
    <property type="taxonomic scope" value="Eukaryota"/>
</dbReference>
<keyword evidence="7" id="KW-1185">Reference proteome</keyword>